<dbReference type="Proteomes" id="UP000032232">
    <property type="component" value="Unassembled WGS sequence"/>
</dbReference>
<organism evidence="2 3">
    <name type="scientific">Jannaschia aquimarina</name>
    <dbReference type="NCBI Taxonomy" id="935700"/>
    <lineage>
        <taxon>Bacteria</taxon>
        <taxon>Pseudomonadati</taxon>
        <taxon>Pseudomonadota</taxon>
        <taxon>Alphaproteobacteria</taxon>
        <taxon>Rhodobacterales</taxon>
        <taxon>Roseobacteraceae</taxon>
        <taxon>Jannaschia</taxon>
    </lineage>
</organism>
<dbReference type="PATRIC" id="fig|935700.4.peg.1710"/>
<dbReference type="STRING" id="935700.jaqu_16490"/>
<evidence type="ECO:0000256" key="1">
    <source>
        <dbReference type="SAM" id="SignalP"/>
    </source>
</evidence>
<sequence>MKTILTIPALALVLAGPVAAQQVAPGAAGAIAHFNQDRSGNDVISLDGLDGQPVAVSTRSGLKAEVFAHFNQDLTGNEVIRVDNATLYSGQPTYGADIFEAIRAEDD</sequence>
<dbReference type="RefSeq" id="WP_043918485.1">
    <property type="nucleotide sequence ID" value="NZ_FZPF01000027.1"/>
</dbReference>
<gene>
    <name evidence="2" type="ORF">jaqu_16490</name>
</gene>
<feature type="signal peptide" evidence="1">
    <location>
        <begin position="1"/>
        <end position="20"/>
    </location>
</feature>
<comment type="caution">
    <text evidence="2">The sequence shown here is derived from an EMBL/GenBank/DDBJ whole genome shotgun (WGS) entry which is preliminary data.</text>
</comment>
<dbReference type="OrthoDB" id="7659418at2"/>
<reference evidence="2 3" key="1">
    <citation type="submission" date="2015-02" db="EMBL/GenBank/DDBJ databases">
        <title>Genome Sequence of Jannaschia aquimarina DSM28248, a member of the Roseobacter clade.</title>
        <authorList>
            <person name="Voget S."/>
            <person name="Daniel R."/>
        </authorList>
    </citation>
    <scope>NUCLEOTIDE SEQUENCE [LARGE SCALE GENOMIC DNA]</scope>
    <source>
        <strain evidence="2 3">GSW-M26</strain>
    </source>
</reference>
<proteinExistence type="predicted"/>
<name>A0A0D1ELF4_9RHOB</name>
<feature type="chain" id="PRO_5002230409" evidence="1">
    <location>
        <begin position="21"/>
        <end position="107"/>
    </location>
</feature>
<accession>A0A0D1ELF4</accession>
<evidence type="ECO:0000313" key="3">
    <source>
        <dbReference type="Proteomes" id="UP000032232"/>
    </source>
</evidence>
<keyword evidence="1" id="KW-0732">Signal</keyword>
<protein>
    <submittedName>
        <fullName evidence="2">Uncharacterized protein</fullName>
    </submittedName>
</protein>
<evidence type="ECO:0000313" key="2">
    <source>
        <dbReference type="EMBL" id="KIT16605.1"/>
    </source>
</evidence>
<dbReference type="EMBL" id="JYFE01000030">
    <property type="protein sequence ID" value="KIT16605.1"/>
    <property type="molecule type" value="Genomic_DNA"/>
</dbReference>
<keyword evidence="3" id="KW-1185">Reference proteome</keyword>
<dbReference type="AlphaFoldDB" id="A0A0D1ELF4"/>